<name>A0A1E5T4W3_9BACT</name>
<evidence type="ECO:0000313" key="10">
    <source>
        <dbReference type="Proteomes" id="UP000095552"/>
    </source>
</evidence>
<evidence type="ECO:0008006" key="11">
    <source>
        <dbReference type="Google" id="ProtNLM"/>
    </source>
</evidence>
<evidence type="ECO:0000259" key="8">
    <source>
        <dbReference type="Pfam" id="PF12704"/>
    </source>
</evidence>
<feature type="domain" description="MacB-like periplasmic core" evidence="8">
    <location>
        <begin position="527"/>
        <end position="730"/>
    </location>
</feature>
<dbReference type="AlphaFoldDB" id="A0A1E5T4W3"/>
<gene>
    <name evidence="9" type="ORF">BFP71_01740</name>
</gene>
<evidence type="ECO:0000256" key="3">
    <source>
        <dbReference type="ARBA" id="ARBA00022692"/>
    </source>
</evidence>
<sequence>MQSNEPIAPSKFAEWLVKLFCRKSYAEEVLGDIHEVYCWRVEERGKSIATFFYFLDAFSALRLIRIQNKTTVKLNFLAMISLKVTLRSFKRNKFQTATNLFGLACGFMVFLAIFQYVSFEKNYDNFNQHAADLYRVNSTLLKDNTTVFETAESVPPVGRSAYELFPQVVDYFKLYNTSGDNNCVISLDESGRNSFNENGIMHATQHAPSLLDLNLIEGNPAYVLDQPNEVIISQSLQRKYFQGASAMGKTIIYDDDDGDGNHEVLTVTGVFEDYPGDSHLAFDMLISFQTLYTRDVRRDMTAKFRYEEDWGGSNDFLTYLKLTPAADQASIVSMLETNINELVTYPGYSFKIGLKPIQQIHTSATIREELKAGADLEKLNILLILGVFVLVLAWVNFINLTTATALGRAKETGMRKVLGGTRKQLVWQFLFESVFIGFLSFMLGLVFFNLAFPYFNDFLPVSEKWHLFNNPEAIIIVGGIVLLSGLLAGVYPALVLSGFKPVTVLKGVFKTSTNGLVVRKGLVILQASISVFLITGLLAIVKQVDYMINNDLGMDPEQVLVIAEPGNLNMMPDDDRDYKTLFKSLLTEKSAVRNYAVTDALPGSNLRKGKDINLTEVEENEIEARAIYVEFDYFDLLDIPFVAGRDFRNALSDEKSAILNESAVAALGLANAEDAIDKRIYDGNEWVNVVGVISDYHHTNLKNAVVPMIVSTRSRGLDYHMIKLAGGDLRQNLAEIETIFNQVFPGNPFDYFFLDAHFIQNYEQEGRFGRSFGFFAIIAILIASIGLYSLSSFITVSRSKEIGIRKVLGAKASSIVNHLNRDFLILVLLASVVATPLSLWAVENWLASFPYRISVGLVLILGPSLSILLISLASVSIKTIAASKVNPIRLLQRE</sequence>
<keyword evidence="10" id="KW-1185">Reference proteome</keyword>
<keyword evidence="5 6" id="KW-0472">Membrane</keyword>
<feature type="transmembrane region" description="Helical" evidence="6">
    <location>
        <begin position="823"/>
        <end position="841"/>
    </location>
</feature>
<dbReference type="Proteomes" id="UP000095552">
    <property type="component" value="Unassembled WGS sequence"/>
</dbReference>
<feature type="transmembrane region" description="Helical" evidence="6">
    <location>
        <begin position="517"/>
        <end position="541"/>
    </location>
</feature>
<evidence type="ECO:0000256" key="1">
    <source>
        <dbReference type="ARBA" id="ARBA00004651"/>
    </source>
</evidence>
<feature type="transmembrane region" description="Helical" evidence="6">
    <location>
        <begin position="381"/>
        <end position="406"/>
    </location>
</feature>
<reference evidence="9 10" key="1">
    <citation type="submission" date="2016-08" db="EMBL/GenBank/DDBJ databases">
        <title>Draft genome of Fabibacter sp. strain SK-8.</title>
        <authorList>
            <person name="Wong S.-K."/>
            <person name="Hamasaki K."/>
            <person name="Yoshizawa S."/>
        </authorList>
    </citation>
    <scope>NUCLEOTIDE SEQUENCE [LARGE SCALE GENOMIC DNA]</scope>
    <source>
        <strain evidence="9 10">SK-8</strain>
    </source>
</reference>
<feature type="domain" description="ABC3 transporter permease C-terminal" evidence="7">
    <location>
        <begin position="384"/>
        <end position="498"/>
    </location>
</feature>
<evidence type="ECO:0000256" key="5">
    <source>
        <dbReference type="ARBA" id="ARBA00023136"/>
    </source>
</evidence>
<feature type="transmembrane region" description="Helical" evidence="6">
    <location>
        <begin position="474"/>
        <end position="496"/>
    </location>
</feature>
<comment type="subcellular location">
    <subcellularLocation>
        <location evidence="1">Cell membrane</location>
        <topology evidence="1">Multi-pass membrane protein</topology>
    </subcellularLocation>
</comment>
<dbReference type="InterPro" id="IPR050250">
    <property type="entry name" value="Macrolide_Exporter_MacB"/>
</dbReference>
<proteinExistence type="predicted"/>
<evidence type="ECO:0000313" key="9">
    <source>
        <dbReference type="EMBL" id="OEK06425.1"/>
    </source>
</evidence>
<feature type="transmembrane region" description="Helical" evidence="6">
    <location>
        <begin position="853"/>
        <end position="875"/>
    </location>
</feature>
<feature type="domain" description="ABC3 transporter permease C-terminal" evidence="7">
    <location>
        <begin position="774"/>
        <end position="887"/>
    </location>
</feature>
<dbReference type="Pfam" id="PF02687">
    <property type="entry name" value="FtsX"/>
    <property type="match status" value="2"/>
</dbReference>
<dbReference type="PANTHER" id="PTHR30572">
    <property type="entry name" value="MEMBRANE COMPONENT OF TRANSPORTER-RELATED"/>
    <property type="match status" value="1"/>
</dbReference>
<keyword evidence="4 6" id="KW-1133">Transmembrane helix</keyword>
<dbReference type="OrthoDB" id="1109882at2"/>
<dbReference type="InterPro" id="IPR003838">
    <property type="entry name" value="ABC3_permease_C"/>
</dbReference>
<feature type="transmembrane region" description="Helical" evidence="6">
    <location>
        <begin position="772"/>
        <end position="796"/>
    </location>
</feature>
<evidence type="ECO:0000256" key="6">
    <source>
        <dbReference type="SAM" id="Phobius"/>
    </source>
</evidence>
<accession>A0A1E5T4W3</accession>
<dbReference type="PANTHER" id="PTHR30572:SF18">
    <property type="entry name" value="ABC-TYPE MACROLIDE FAMILY EXPORT SYSTEM PERMEASE COMPONENT 2"/>
    <property type="match status" value="1"/>
</dbReference>
<evidence type="ECO:0000256" key="4">
    <source>
        <dbReference type="ARBA" id="ARBA00022989"/>
    </source>
</evidence>
<dbReference type="EMBL" id="MDGQ01000003">
    <property type="protein sequence ID" value="OEK06425.1"/>
    <property type="molecule type" value="Genomic_DNA"/>
</dbReference>
<evidence type="ECO:0000256" key="2">
    <source>
        <dbReference type="ARBA" id="ARBA00022475"/>
    </source>
</evidence>
<dbReference type="NCBIfam" id="NF038404">
    <property type="entry name" value="perm_prefix_2"/>
    <property type="match status" value="1"/>
</dbReference>
<keyword evidence="2" id="KW-1003">Cell membrane</keyword>
<feature type="domain" description="MacB-like periplasmic core" evidence="8">
    <location>
        <begin position="96"/>
        <end position="335"/>
    </location>
</feature>
<dbReference type="InterPro" id="IPR025857">
    <property type="entry name" value="MacB_PCD"/>
</dbReference>
<organism evidence="9 10">
    <name type="scientific">Roseivirga misakiensis</name>
    <dbReference type="NCBI Taxonomy" id="1563681"/>
    <lineage>
        <taxon>Bacteria</taxon>
        <taxon>Pseudomonadati</taxon>
        <taxon>Bacteroidota</taxon>
        <taxon>Cytophagia</taxon>
        <taxon>Cytophagales</taxon>
        <taxon>Roseivirgaceae</taxon>
        <taxon>Roseivirga</taxon>
    </lineage>
</organism>
<dbReference type="Pfam" id="PF12704">
    <property type="entry name" value="MacB_PCD"/>
    <property type="match status" value="2"/>
</dbReference>
<comment type="caution">
    <text evidence="9">The sequence shown here is derived from an EMBL/GenBank/DDBJ whole genome shotgun (WGS) entry which is preliminary data.</text>
</comment>
<feature type="transmembrane region" description="Helical" evidence="6">
    <location>
        <begin position="97"/>
        <end position="117"/>
    </location>
</feature>
<dbReference type="GO" id="GO:0005886">
    <property type="term" value="C:plasma membrane"/>
    <property type="evidence" value="ECO:0007669"/>
    <property type="project" value="UniProtKB-SubCell"/>
</dbReference>
<dbReference type="GO" id="GO:0022857">
    <property type="term" value="F:transmembrane transporter activity"/>
    <property type="evidence" value="ECO:0007669"/>
    <property type="project" value="TreeGrafter"/>
</dbReference>
<keyword evidence="3 6" id="KW-0812">Transmembrane</keyword>
<protein>
    <recommendedName>
        <fullName evidence="11">ABC3 transporter permease protein domain-containing protein</fullName>
    </recommendedName>
</protein>
<dbReference type="InterPro" id="IPR047699">
    <property type="entry name" value="Permease_put_prefix"/>
</dbReference>
<dbReference type="STRING" id="1563681.BFP71_01740"/>
<feature type="transmembrane region" description="Helical" evidence="6">
    <location>
        <begin position="427"/>
        <end position="454"/>
    </location>
</feature>
<evidence type="ECO:0000259" key="7">
    <source>
        <dbReference type="Pfam" id="PF02687"/>
    </source>
</evidence>